<dbReference type="GeneID" id="87936127"/>
<evidence type="ECO:0000313" key="1">
    <source>
        <dbReference type="EMBL" id="KAK4661816.1"/>
    </source>
</evidence>
<reference evidence="1 2" key="1">
    <citation type="journal article" date="2023" name="bioRxiv">
        <title>High-quality genome assemblies of four members of thePodospora anserinaspecies complex.</title>
        <authorList>
            <person name="Ament-Velasquez S.L."/>
            <person name="Vogan A.A."/>
            <person name="Wallerman O."/>
            <person name="Hartmann F."/>
            <person name="Gautier V."/>
            <person name="Silar P."/>
            <person name="Giraud T."/>
            <person name="Johannesson H."/>
        </authorList>
    </citation>
    <scope>NUCLEOTIDE SEQUENCE [LARGE SCALE GENOMIC DNA]</scope>
    <source>
        <strain evidence="1 2">CBS 411.78</strain>
    </source>
</reference>
<proteinExistence type="predicted"/>
<evidence type="ECO:0000313" key="2">
    <source>
        <dbReference type="Proteomes" id="UP001326199"/>
    </source>
</evidence>
<sequence>MTIELIFSTFIYGAPVTAKLLLLPPPPPPLPPPPTPILGLNPPVLQGEANPRDLQLRLRLGPNHTTSLRIPTPVLIPPTVKPMLLLTGKTTPSGGIQSNLLIPRRPPLLLLPPRRGGTHHHRPPMRRDLPPQLHQLVLHRLCKILACLSDAVEQRRFLVPVCG</sequence>
<organism evidence="1 2">
    <name type="scientific">Podospora pseudopauciseta</name>
    <dbReference type="NCBI Taxonomy" id="2093780"/>
    <lineage>
        <taxon>Eukaryota</taxon>
        <taxon>Fungi</taxon>
        <taxon>Dikarya</taxon>
        <taxon>Ascomycota</taxon>
        <taxon>Pezizomycotina</taxon>
        <taxon>Sordariomycetes</taxon>
        <taxon>Sordariomycetidae</taxon>
        <taxon>Sordariales</taxon>
        <taxon>Podosporaceae</taxon>
        <taxon>Podospora</taxon>
    </lineage>
</organism>
<keyword evidence="2" id="KW-1185">Reference proteome</keyword>
<name>A0ABR0H1B9_9PEZI</name>
<dbReference type="RefSeq" id="XP_062761782.1">
    <property type="nucleotide sequence ID" value="XM_062915784.1"/>
</dbReference>
<accession>A0ABR0H1B9</accession>
<dbReference type="EMBL" id="JAFFHB010000009">
    <property type="protein sequence ID" value="KAK4661816.1"/>
    <property type="molecule type" value="Genomic_DNA"/>
</dbReference>
<dbReference type="Proteomes" id="UP001326199">
    <property type="component" value="Unassembled WGS sequence"/>
</dbReference>
<gene>
    <name evidence="1" type="ORF">QC763_707955</name>
</gene>
<comment type="caution">
    <text evidence="1">The sequence shown here is derived from an EMBL/GenBank/DDBJ whole genome shotgun (WGS) entry which is preliminary data.</text>
</comment>
<protein>
    <submittedName>
        <fullName evidence="1">Uncharacterized protein</fullName>
    </submittedName>
</protein>